<dbReference type="OrthoDB" id="2130629at2759"/>
<evidence type="ECO:0000256" key="1">
    <source>
        <dbReference type="SAM" id="Phobius"/>
    </source>
</evidence>
<name>A0A178FIU2_TRIVO</name>
<feature type="transmembrane region" description="Helical" evidence="1">
    <location>
        <begin position="88"/>
        <end position="108"/>
    </location>
</feature>
<protein>
    <submittedName>
        <fullName evidence="2">Uncharacterized protein</fullName>
    </submittedName>
</protein>
<organism evidence="2 3">
    <name type="scientific">Trichophyton violaceum</name>
    <dbReference type="NCBI Taxonomy" id="34388"/>
    <lineage>
        <taxon>Eukaryota</taxon>
        <taxon>Fungi</taxon>
        <taxon>Dikarya</taxon>
        <taxon>Ascomycota</taxon>
        <taxon>Pezizomycotina</taxon>
        <taxon>Eurotiomycetes</taxon>
        <taxon>Eurotiomycetidae</taxon>
        <taxon>Onygenales</taxon>
        <taxon>Arthrodermataceae</taxon>
        <taxon>Trichophyton</taxon>
    </lineage>
</organism>
<evidence type="ECO:0000313" key="2">
    <source>
        <dbReference type="EMBL" id="OAL72239.1"/>
    </source>
</evidence>
<accession>A0A178FIU2</accession>
<evidence type="ECO:0000313" key="3">
    <source>
        <dbReference type="Proteomes" id="UP000243519"/>
    </source>
</evidence>
<sequence length="112" mass="12304">MAVTKPSWSYGASAFLDDFLNPVRADEIFTASTLLTTSVFLPKTRWLAGRVFNTVSETGKNFVPALTALIASKVTQDSRVRDKFSLDALLVGYQAAFWFCVAIITMSLDIST</sequence>
<keyword evidence="1" id="KW-0812">Transmembrane</keyword>
<keyword evidence="1" id="KW-0472">Membrane</keyword>
<dbReference type="Proteomes" id="UP000243519">
    <property type="component" value="Unassembled WGS sequence"/>
</dbReference>
<keyword evidence="1" id="KW-1133">Transmembrane helix</keyword>
<gene>
    <name evidence="2" type="ORF">A7D00_3237</name>
</gene>
<reference evidence="2 3" key="1">
    <citation type="submission" date="2016-05" db="EMBL/GenBank/DDBJ databases">
        <title>Genome sequencing of Trichophyton violaceum CMCC(F)T3l isolated from hair.</title>
        <authorList>
            <person name="Zhan P."/>
            <person name="Tao Y."/>
            <person name="Liu W."/>
        </authorList>
    </citation>
    <scope>NUCLEOTIDE SEQUENCE [LARGE SCALE GENOMIC DNA]</scope>
    <source>
        <strain evidence="3">CMCC(F)T3l</strain>
    </source>
</reference>
<proteinExistence type="predicted"/>
<dbReference type="EMBL" id="LHPN01000004">
    <property type="protein sequence ID" value="OAL72239.1"/>
    <property type="molecule type" value="Genomic_DNA"/>
</dbReference>
<dbReference type="AlphaFoldDB" id="A0A178FIU2"/>
<comment type="caution">
    <text evidence="2">The sequence shown here is derived from an EMBL/GenBank/DDBJ whole genome shotgun (WGS) entry which is preliminary data.</text>
</comment>
<keyword evidence="3" id="KW-1185">Reference proteome</keyword>